<accession>A0A9W5P056</accession>
<proteinExistence type="predicted"/>
<name>A0A9W5P056_BACCE</name>
<reference evidence="1 2" key="1">
    <citation type="submission" date="2012-04" db="EMBL/GenBank/DDBJ databases">
        <title>The Genome Sequence of Bacillus cereus VD154.</title>
        <authorList>
            <consortium name="The Broad Institute Genome Sequencing Platform"/>
            <consortium name="The Broad Institute Genome Sequencing Center for Infectious Disease"/>
            <person name="Feldgarden M."/>
            <person name="Van der Auwera G.A."/>
            <person name="Mahillon J."/>
            <person name="Duprez V."/>
            <person name="Timmery S."/>
            <person name="Mattelet C."/>
            <person name="Dierick K."/>
            <person name="Sun M."/>
            <person name="Yu Z."/>
            <person name="Zhu L."/>
            <person name="Hu X."/>
            <person name="Shank E.B."/>
            <person name="Swiecicka I."/>
            <person name="Hansen B.M."/>
            <person name="Andrup L."/>
            <person name="Young S.K."/>
            <person name="Zeng Q."/>
            <person name="Gargeya S."/>
            <person name="Fitzgerald M."/>
            <person name="Haas B."/>
            <person name="Abouelleil A."/>
            <person name="Alvarado L."/>
            <person name="Arachchi H.M."/>
            <person name="Berlin A."/>
            <person name="Chapman S.B."/>
            <person name="Goldberg J."/>
            <person name="Griggs A."/>
            <person name="Gujja S."/>
            <person name="Hansen M."/>
            <person name="Howarth C."/>
            <person name="Imamovic A."/>
            <person name="Larimer J."/>
            <person name="McCowen C."/>
            <person name="Montmayeur A."/>
            <person name="Murphy C."/>
            <person name="Neiman D."/>
            <person name="Pearson M."/>
            <person name="Priest M."/>
            <person name="Roberts A."/>
            <person name="Saif S."/>
            <person name="Shea T."/>
            <person name="Sisk P."/>
            <person name="Sykes S."/>
            <person name="Wortman J."/>
            <person name="Nusbaum C."/>
            <person name="Birren B."/>
        </authorList>
    </citation>
    <scope>NUCLEOTIDE SEQUENCE [LARGE SCALE GENOMIC DNA]</scope>
    <source>
        <strain evidence="1 2">VD154</strain>
    </source>
</reference>
<dbReference type="EMBL" id="AHFG01000068">
    <property type="protein sequence ID" value="EJR67742.1"/>
    <property type="molecule type" value="Genomic_DNA"/>
</dbReference>
<organism evidence="1 2">
    <name type="scientific">Bacillus cereus VD154</name>
    <dbReference type="NCBI Taxonomy" id="1053238"/>
    <lineage>
        <taxon>Bacteria</taxon>
        <taxon>Bacillati</taxon>
        <taxon>Bacillota</taxon>
        <taxon>Bacilli</taxon>
        <taxon>Bacillales</taxon>
        <taxon>Bacillaceae</taxon>
        <taxon>Bacillus</taxon>
        <taxon>Bacillus cereus group</taxon>
    </lineage>
</organism>
<protein>
    <submittedName>
        <fullName evidence="1">Uncharacterized protein</fullName>
    </submittedName>
</protein>
<dbReference type="AlphaFoldDB" id="A0A9W5P056"/>
<dbReference type="RefSeq" id="WP_000156901.1">
    <property type="nucleotide sequence ID" value="NZ_JH791883.1"/>
</dbReference>
<comment type="caution">
    <text evidence="1">The sequence shown here is derived from an EMBL/GenBank/DDBJ whole genome shotgun (WGS) entry which is preliminary data.</text>
</comment>
<sequence>MTITYYVLAHKYKEDIFYDPTEINDETPFLEETKFALTRESAEKYIEENSLSDYTVMEIEVCPLCDKVEDDCWCGNQN</sequence>
<gene>
    <name evidence="1" type="ORF">IK5_05107</name>
</gene>
<evidence type="ECO:0000313" key="2">
    <source>
        <dbReference type="Proteomes" id="UP000006967"/>
    </source>
</evidence>
<dbReference type="Proteomes" id="UP000006967">
    <property type="component" value="Unassembled WGS sequence"/>
</dbReference>
<evidence type="ECO:0000313" key="1">
    <source>
        <dbReference type="EMBL" id="EJR67742.1"/>
    </source>
</evidence>